<evidence type="ECO:0000313" key="2">
    <source>
        <dbReference type="EMBL" id="EFH89647.1"/>
    </source>
</evidence>
<evidence type="ECO:0000256" key="1">
    <source>
        <dbReference type="SAM" id="Phobius"/>
    </source>
</evidence>
<accession>D6TJP0</accession>
<dbReference type="STRING" id="485913.Krac_11212"/>
<comment type="caution">
    <text evidence="2">The sequence shown here is derived from an EMBL/GenBank/DDBJ whole genome shotgun (WGS) entry which is preliminary data.</text>
</comment>
<gene>
    <name evidence="2" type="ORF">Krac_11212</name>
</gene>
<organism evidence="2 3">
    <name type="scientific">Ktedonobacter racemifer DSM 44963</name>
    <dbReference type="NCBI Taxonomy" id="485913"/>
    <lineage>
        <taxon>Bacteria</taxon>
        <taxon>Bacillati</taxon>
        <taxon>Chloroflexota</taxon>
        <taxon>Ktedonobacteria</taxon>
        <taxon>Ktedonobacterales</taxon>
        <taxon>Ktedonobacteraceae</taxon>
        <taxon>Ktedonobacter</taxon>
    </lineage>
</organism>
<reference evidence="2 3" key="1">
    <citation type="journal article" date="2011" name="Stand. Genomic Sci.">
        <title>Non-contiguous finished genome sequence and contextual data of the filamentous soil bacterium Ktedonobacter racemifer type strain (SOSP1-21).</title>
        <authorList>
            <person name="Chang Y.J."/>
            <person name="Land M."/>
            <person name="Hauser L."/>
            <person name="Chertkov O."/>
            <person name="Del Rio T.G."/>
            <person name="Nolan M."/>
            <person name="Copeland A."/>
            <person name="Tice H."/>
            <person name="Cheng J.F."/>
            <person name="Lucas S."/>
            <person name="Han C."/>
            <person name="Goodwin L."/>
            <person name="Pitluck S."/>
            <person name="Ivanova N."/>
            <person name="Ovchinikova G."/>
            <person name="Pati A."/>
            <person name="Chen A."/>
            <person name="Palaniappan K."/>
            <person name="Mavromatis K."/>
            <person name="Liolios K."/>
            <person name="Brettin T."/>
            <person name="Fiebig A."/>
            <person name="Rohde M."/>
            <person name="Abt B."/>
            <person name="Goker M."/>
            <person name="Detter J.C."/>
            <person name="Woyke T."/>
            <person name="Bristow J."/>
            <person name="Eisen J.A."/>
            <person name="Markowitz V."/>
            <person name="Hugenholtz P."/>
            <person name="Kyrpides N.C."/>
            <person name="Klenk H.P."/>
            <person name="Lapidus A."/>
        </authorList>
    </citation>
    <scope>NUCLEOTIDE SEQUENCE [LARGE SCALE GENOMIC DNA]</scope>
    <source>
        <strain evidence="3">DSM 44963</strain>
    </source>
</reference>
<dbReference type="Proteomes" id="UP000004508">
    <property type="component" value="Unassembled WGS sequence"/>
</dbReference>
<proteinExistence type="predicted"/>
<name>D6TJP0_KTERA</name>
<dbReference type="AlphaFoldDB" id="D6TJP0"/>
<dbReference type="InParanoid" id="D6TJP0"/>
<sequence>MHAPSSHPKRIQVGDRTCSYGSREKGKGLITVHMRQTGLQDVQVHGLPLARNPLLQRHPVLVPSVLLLGALLIGAIALYSDKLFPWLTLLGITPFPFYLSTALASGLAGMVATAISLVEAFDRVPAGTNRKCGLPGDKGAALC</sequence>
<evidence type="ECO:0000313" key="3">
    <source>
        <dbReference type="Proteomes" id="UP000004508"/>
    </source>
</evidence>
<keyword evidence="1" id="KW-0472">Membrane</keyword>
<keyword evidence="1" id="KW-0812">Transmembrane</keyword>
<keyword evidence="3" id="KW-1185">Reference proteome</keyword>
<feature type="transmembrane region" description="Helical" evidence="1">
    <location>
        <begin position="60"/>
        <end position="79"/>
    </location>
</feature>
<keyword evidence="1" id="KW-1133">Transmembrane helix</keyword>
<feature type="transmembrane region" description="Helical" evidence="1">
    <location>
        <begin position="99"/>
        <end position="121"/>
    </location>
</feature>
<protein>
    <submittedName>
        <fullName evidence="2">Uncharacterized protein</fullName>
    </submittedName>
</protein>
<dbReference type="EMBL" id="ADVG01000001">
    <property type="protein sequence ID" value="EFH89647.1"/>
    <property type="molecule type" value="Genomic_DNA"/>
</dbReference>